<feature type="transmembrane region" description="Helical" evidence="1">
    <location>
        <begin position="258"/>
        <end position="286"/>
    </location>
</feature>
<keyword evidence="1" id="KW-0812">Transmembrane</keyword>
<evidence type="ECO:0000313" key="2">
    <source>
        <dbReference type="EMBL" id="GAP39392.1"/>
    </source>
</evidence>
<name>A0A0K8P9Q5_9CHLR</name>
<protein>
    <submittedName>
        <fullName evidence="2">Uncharacterized protein</fullName>
    </submittedName>
</protein>
<proteinExistence type="predicted"/>
<feature type="transmembrane region" description="Helical" evidence="1">
    <location>
        <begin position="306"/>
        <end position="329"/>
    </location>
</feature>
<feature type="transmembrane region" description="Helical" evidence="1">
    <location>
        <begin position="12"/>
        <end position="31"/>
    </location>
</feature>
<dbReference type="EMBL" id="DF968179">
    <property type="protein sequence ID" value="GAP39392.1"/>
    <property type="molecule type" value="Genomic_DNA"/>
</dbReference>
<accession>A0A0K8P9Q5</accession>
<dbReference type="AlphaFoldDB" id="A0A0K8P9Q5"/>
<feature type="transmembrane region" description="Helical" evidence="1">
    <location>
        <begin position="221"/>
        <end position="246"/>
    </location>
</feature>
<sequence>MKIKNYRMDRHSIIFFFIWVVSLLVFRIRIINFLDFIFFEITEKSLLTRNVYIQIAVLSGSFLLIFFLPIILQNCFFRKTDLTMNHAARVSILSPLIVIFVCFCILSWNVRLKRDDYWEIFDAQTLGQFKFIASSYLNLMTRYTSLLLKSLYAIFPPTLYIDSCLILCLIMIFSGLSLINKIFLEHFSIVQDIPTLNMVSLVMGGNETVGFLMMSPKIWEIYLWGSGAFVYAFGIGLTILSIYCILRIILGKSKSSGFFIFTSILCILSCGCSELTTISFCIYSFALLIGFRLFYHRPSGWNKKLIFFWILSWIAALFSFAAPGGKARADSFIQISSEDSFFALIISRIGDAFQTGLNVITGFFLYRLDLLVFFLLVSFLLGLLVKIRKEKIIQLLFIIFVLLFASFVCILPNALLHYVPTRVVGIPWSWIYLSSCLLTFVAGSLLVKKPSKEYLYICLLIGTIIPMCIFGSFFSNSIDMVKRIRLEWEYRDQILQTIDKQPTLIETCQVPVLGTDMMDILENPQDEYNKNIARYYGVKQIMAKENCRSWIENEQTQVAQ</sequence>
<feature type="transmembrane region" description="Helical" evidence="1">
    <location>
        <begin position="159"/>
        <end position="184"/>
    </location>
</feature>
<keyword evidence="1" id="KW-0472">Membrane</keyword>
<evidence type="ECO:0000313" key="3">
    <source>
        <dbReference type="Proteomes" id="UP000053370"/>
    </source>
</evidence>
<feature type="transmembrane region" description="Helical" evidence="1">
    <location>
        <begin position="454"/>
        <end position="474"/>
    </location>
</feature>
<evidence type="ECO:0000256" key="1">
    <source>
        <dbReference type="SAM" id="Phobius"/>
    </source>
</evidence>
<reference evidence="2" key="1">
    <citation type="journal article" date="2015" name="Genome Announc.">
        <title>Draft Genome Sequence of Anaerolineae Strain TC1, a Novel Isolate from a Methanogenic Wastewater Treatment System.</title>
        <authorList>
            <person name="Matsuura N."/>
            <person name="Tourlousse D.M."/>
            <person name="Sun L."/>
            <person name="Toyonaga M."/>
            <person name="Kuroda K."/>
            <person name="Ohashi A."/>
            <person name="Cruz R."/>
            <person name="Yamaguchi T."/>
            <person name="Sekiguchi Y."/>
        </authorList>
    </citation>
    <scope>NUCLEOTIDE SEQUENCE [LARGE SCALE GENOMIC DNA]</scope>
    <source>
        <strain evidence="2">TC1</strain>
    </source>
</reference>
<feature type="transmembrane region" description="Helical" evidence="1">
    <location>
        <begin position="428"/>
        <end position="447"/>
    </location>
</feature>
<organism evidence="2">
    <name type="scientific">Flexilinea flocculi</name>
    <dbReference type="NCBI Taxonomy" id="1678840"/>
    <lineage>
        <taxon>Bacteria</taxon>
        <taxon>Bacillati</taxon>
        <taxon>Chloroflexota</taxon>
        <taxon>Anaerolineae</taxon>
        <taxon>Anaerolineales</taxon>
        <taxon>Anaerolineaceae</taxon>
        <taxon>Flexilinea</taxon>
    </lineage>
</organism>
<feature type="transmembrane region" description="Helical" evidence="1">
    <location>
        <begin position="51"/>
        <end position="72"/>
    </location>
</feature>
<feature type="transmembrane region" description="Helical" evidence="1">
    <location>
        <begin position="92"/>
        <end position="110"/>
    </location>
</feature>
<keyword evidence="1" id="KW-1133">Transmembrane helix</keyword>
<keyword evidence="3" id="KW-1185">Reference proteome</keyword>
<feature type="transmembrane region" description="Helical" evidence="1">
    <location>
        <begin position="366"/>
        <end position="385"/>
    </location>
</feature>
<dbReference type="Proteomes" id="UP000053370">
    <property type="component" value="Unassembled WGS sequence"/>
</dbReference>
<gene>
    <name evidence="2" type="ORF">ATC1_11322</name>
</gene>
<feature type="transmembrane region" description="Helical" evidence="1">
    <location>
        <begin position="392"/>
        <end position="416"/>
    </location>
</feature>